<dbReference type="CDD" id="cd19935">
    <property type="entry name" value="REC_OmpR_CusR-like"/>
    <property type="match status" value="1"/>
</dbReference>
<dbReference type="SUPFAM" id="SSF46894">
    <property type="entry name" value="C-terminal effector domain of the bipartite response regulators"/>
    <property type="match status" value="1"/>
</dbReference>
<evidence type="ECO:0000259" key="7">
    <source>
        <dbReference type="PROSITE" id="PS50894"/>
    </source>
</evidence>
<evidence type="ECO:0000256" key="2">
    <source>
        <dbReference type="PROSITE-ProRule" id="PRU00110"/>
    </source>
</evidence>
<dbReference type="SUPFAM" id="SSF47226">
    <property type="entry name" value="Histidine-containing phosphotransfer domain, HPT domain"/>
    <property type="match status" value="1"/>
</dbReference>
<evidence type="ECO:0000313" key="9">
    <source>
        <dbReference type="EMBL" id="WNZ21539.1"/>
    </source>
</evidence>
<protein>
    <submittedName>
        <fullName evidence="9">Response regulator</fullName>
    </submittedName>
</protein>
<dbReference type="GO" id="GO:0000976">
    <property type="term" value="F:transcription cis-regulatory region binding"/>
    <property type="evidence" value="ECO:0007669"/>
    <property type="project" value="TreeGrafter"/>
</dbReference>
<feature type="domain" description="HPt" evidence="7">
    <location>
        <begin position="273"/>
        <end position="380"/>
    </location>
</feature>
<dbReference type="SMART" id="SM00862">
    <property type="entry name" value="Trans_reg_C"/>
    <property type="match status" value="1"/>
</dbReference>
<dbReference type="PROSITE" id="PS51755">
    <property type="entry name" value="OMPR_PHOB"/>
    <property type="match status" value="1"/>
</dbReference>
<gene>
    <name evidence="9" type="ORF">HJG54_00760</name>
</gene>
<dbReference type="Gene3D" id="3.40.50.2300">
    <property type="match status" value="1"/>
</dbReference>
<reference evidence="9" key="1">
    <citation type="submission" date="2020-05" db="EMBL/GenBank/DDBJ databases">
        <authorList>
            <person name="Zhu T."/>
            <person name="Keshari N."/>
            <person name="Lu X."/>
        </authorList>
    </citation>
    <scope>NUCLEOTIDE SEQUENCE</scope>
    <source>
        <strain evidence="9">NK1-12</strain>
    </source>
</reference>
<dbReference type="CDD" id="cd00383">
    <property type="entry name" value="trans_reg_C"/>
    <property type="match status" value="1"/>
</dbReference>
<dbReference type="Pfam" id="PF00486">
    <property type="entry name" value="Trans_reg_C"/>
    <property type="match status" value="1"/>
</dbReference>
<feature type="domain" description="Response regulatory" evidence="6">
    <location>
        <begin position="2"/>
        <end position="116"/>
    </location>
</feature>
<dbReference type="GO" id="GO:0005829">
    <property type="term" value="C:cytosol"/>
    <property type="evidence" value="ECO:0007669"/>
    <property type="project" value="TreeGrafter"/>
</dbReference>
<evidence type="ECO:0000256" key="5">
    <source>
        <dbReference type="SAM" id="MobiDB-lite"/>
    </source>
</evidence>
<dbReference type="InterPro" id="IPR001867">
    <property type="entry name" value="OmpR/PhoB-type_DNA-bd"/>
</dbReference>
<dbReference type="RefSeq" id="WP_316432790.1">
    <property type="nucleotide sequence ID" value="NZ_CP053586.1"/>
</dbReference>
<dbReference type="SMART" id="SM00448">
    <property type="entry name" value="REC"/>
    <property type="match status" value="1"/>
</dbReference>
<feature type="modified residue" description="4-aspartylphosphate" evidence="3">
    <location>
        <position position="51"/>
    </location>
</feature>
<dbReference type="GO" id="GO:0032993">
    <property type="term" value="C:protein-DNA complex"/>
    <property type="evidence" value="ECO:0007669"/>
    <property type="project" value="TreeGrafter"/>
</dbReference>
<dbReference type="Gene3D" id="1.10.10.10">
    <property type="entry name" value="Winged helix-like DNA-binding domain superfamily/Winged helix DNA-binding domain"/>
    <property type="match status" value="1"/>
</dbReference>
<feature type="region of interest" description="Disordered" evidence="5">
    <location>
        <begin position="227"/>
        <end position="258"/>
    </location>
</feature>
<evidence type="ECO:0000259" key="8">
    <source>
        <dbReference type="PROSITE" id="PS51755"/>
    </source>
</evidence>
<dbReference type="SUPFAM" id="SSF52172">
    <property type="entry name" value="CheY-like"/>
    <property type="match status" value="1"/>
</dbReference>
<dbReference type="PROSITE" id="PS50894">
    <property type="entry name" value="HPT"/>
    <property type="match status" value="1"/>
</dbReference>
<evidence type="ECO:0000259" key="6">
    <source>
        <dbReference type="PROSITE" id="PS50110"/>
    </source>
</evidence>
<dbReference type="GO" id="GO:0000156">
    <property type="term" value="F:phosphorelay response regulator activity"/>
    <property type="evidence" value="ECO:0007669"/>
    <property type="project" value="TreeGrafter"/>
</dbReference>
<dbReference type="Gene3D" id="6.10.250.690">
    <property type="match status" value="1"/>
</dbReference>
<dbReference type="PROSITE" id="PS50110">
    <property type="entry name" value="RESPONSE_REGULATORY"/>
    <property type="match status" value="1"/>
</dbReference>
<sequence>MKILLVEDDEYTGQVLSATLSAHRYAVDTVTDGSVGLELATRWNYDLILLDVLLPTLNGIEVCRRLRAQGCQTPILILTTKDSNDDVVTGLDAGADDYLAKSCESSQLLARVRALLRRSGMVSPSPVLTWGPLCLDPALAQVTYHQQVISLRPKEYSLLELFLRHPQRILSRSAIIDHMWPMEETPVEGAVTNLIKDLRQRLKSAGMTADLIETVYGLGYRLKTAPVPEEKTEEKTEEKSELGHATTSPRENQRETPSLAEINFPSEMRQQRGKTAIQQIAERFYGSLEQRLAVLEATALLFHADGCNLQQQKVARTEAHKLAGGLGTFGCSKASDIARAIERLLETRLSQQARVADRFSRLLAELRQELGQPQTYQPMADSAMARK</sequence>
<feature type="modified residue" description="Phosphohistidine" evidence="2">
    <location>
        <position position="320"/>
    </location>
</feature>
<dbReference type="InterPro" id="IPR036641">
    <property type="entry name" value="HPT_dom_sf"/>
</dbReference>
<dbReference type="PANTHER" id="PTHR48111">
    <property type="entry name" value="REGULATOR OF RPOS"/>
    <property type="match status" value="1"/>
</dbReference>
<evidence type="ECO:0000256" key="1">
    <source>
        <dbReference type="ARBA" id="ARBA00023125"/>
    </source>
</evidence>
<proteinExistence type="predicted"/>
<dbReference type="InterPro" id="IPR039420">
    <property type="entry name" value="WalR-like"/>
</dbReference>
<keyword evidence="1 4" id="KW-0238">DNA-binding</keyword>
<dbReference type="InterPro" id="IPR008207">
    <property type="entry name" value="Sig_transdc_His_kin_Hpt_dom"/>
</dbReference>
<dbReference type="InterPro" id="IPR016032">
    <property type="entry name" value="Sig_transdc_resp-reg_C-effctor"/>
</dbReference>
<accession>A0AA97AEU0</accession>
<dbReference type="Pfam" id="PF00072">
    <property type="entry name" value="Response_reg"/>
    <property type="match status" value="1"/>
</dbReference>
<keyword evidence="3" id="KW-0597">Phosphoprotein</keyword>
<organism evidence="9">
    <name type="scientific">Leptolyngbya sp. NK1-12</name>
    <dbReference type="NCBI Taxonomy" id="2547451"/>
    <lineage>
        <taxon>Bacteria</taxon>
        <taxon>Bacillati</taxon>
        <taxon>Cyanobacteriota</taxon>
        <taxon>Cyanophyceae</taxon>
        <taxon>Leptolyngbyales</taxon>
        <taxon>Leptolyngbyaceae</taxon>
        <taxon>Leptolyngbya group</taxon>
        <taxon>Leptolyngbya</taxon>
    </lineage>
</organism>
<dbReference type="EMBL" id="CP053586">
    <property type="protein sequence ID" value="WNZ21539.1"/>
    <property type="molecule type" value="Genomic_DNA"/>
</dbReference>
<dbReference type="AlphaFoldDB" id="A0AA97AEU0"/>
<dbReference type="PANTHER" id="PTHR48111:SF15">
    <property type="entry name" value="OMPR SUBFAMILY"/>
    <property type="match status" value="1"/>
</dbReference>
<feature type="compositionally biased region" description="Basic and acidic residues" evidence="5">
    <location>
        <begin position="228"/>
        <end position="242"/>
    </location>
</feature>
<evidence type="ECO:0000256" key="3">
    <source>
        <dbReference type="PROSITE-ProRule" id="PRU00169"/>
    </source>
</evidence>
<evidence type="ECO:0000256" key="4">
    <source>
        <dbReference type="PROSITE-ProRule" id="PRU01091"/>
    </source>
</evidence>
<dbReference type="InterPro" id="IPR001789">
    <property type="entry name" value="Sig_transdc_resp-reg_receiver"/>
</dbReference>
<dbReference type="Gene3D" id="1.20.120.160">
    <property type="entry name" value="HPT domain"/>
    <property type="match status" value="1"/>
</dbReference>
<name>A0AA97AEU0_9CYAN</name>
<dbReference type="InterPro" id="IPR036388">
    <property type="entry name" value="WH-like_DNA-bd_sf"/>
</dbReference>
<feature type="domain" description="OmpR/PhoB-type" evidence="8">
    <location>
        <begin position="125"/>
        <end position="224"/>
    </location>
</feature>
<feature type="DNA-binding region" description="OmpR/PhoB-type" evidence="4">
    <location>
        <begin position="125"/>
        <end position="224"/>
    </location>
</feature>
<dbReference type="Pfam" id="PF01627">
    <property type="entry name" value="Hpt"/>
    <property type="match status" value="1"/>
</dbReference>
<dbReference type="GO" id="GO:0006355">
    <property type="term" value="P:regulation of DNA-templated transcription"/>
    <property type="evidence" value="ECO:0007669"/>
    <property type="project" value="InterPro"/>
</dbReference>
<dbReference type="InterPro" id="IPR011006">
    <property type="entry name" value="CheY-like_superfamily"/>
</dbReference>